<evidence type="ECO:0000313" key="2">
    <source>
        <dbReference type="EMBL" id="CZR52845.1"/>
    </source>
</evidence>
<reference evidence="2 3" key="1">
    <citation type="submission" date="2016-03" db="EMBL/GenBank/DDBJ databases">
        <authorList>
            <person name="Ploux O."/>
        </authorList>
    </citation>
    <scope>NUCLEOTIDE SEQUENCE [LARGE SCALE GENOMIC DNA]</scope>
    <source>
        <strain evidence="2 3">UAMH 11012</strain>
    </source>
</reference>
<gene>
    <name evidence="2" type="ORF">PAC_02722</name>
</gene>
<accession>A0A1L7WJ86</accession>
<feature type="region of interest" description="Disordered" evidence="1">
    <location>
        <begin position="1"/>
        <end position="51"/>
    </location>
</feature>
<evidence type="ECO:0000313" key="3">
    <source>
        <dbReference type="Proteomes" id="UP000184330"/>
    </source>
</evidence>
<dbReference type="AlphaFoldDB" id="A0A1L7WJ86"/>
<dbReference type="Proteomes" id="UP000184330">
    <property type="component" value="Unassembled WGS sequence"/>
</dbReference>
<dbReference type="OrthoDB" id="3531898at2759"/>
<organism evidence="2 3">
    <name type="scientific">Phialocephala subalpina</name>
    <dbReference type="NCBI Taxonomy" id="576137"/>
    <lineage>
        <taxon>Eukaryota</taxon>
        <taxon>Fungi</taxon>
        <taxon>Dikarya</taxon>
        <taxon>Ascomycota</taxon>
        <taxon>Pezizomycotina</taxon>
        <taxon>Leotiomycetes</taxon>
        <taxon>Helotiales</taxon>
        <taxon>Mollisiaceae</taxon>
        <taxon>Phialocephala</taxon>
        <taxon>Phialocephala fortinii species complex</taxon>
    </lineage>
</organism>
<protein>
    <submittedName>
        <fullName evidence="2">Uncharacterized protein</fullName>
    </submittedName>
</protein>
<keyword evidence="3" id="KW-1185">Reference proteome</keyword>
<sequence>MPPGKRTRETYLEDADLKSSVPKGFGDRKSKKGSVHTYDSKPLADVPRSEDDPMITISHVNESDEISNVQISQALLFVNTAELKVPQILDFQKGDESPRYNFKNLVNTGSKENCDALWEAFQSFAAWLRNGVYKNDRIEGSDLHAYILADMLKSPRFANAVINSILHDLPSSKFLGDLKERLRLVSTSCSTTSPLRLLYFDTVMFWKLDVDERGELKPESMLCKGLLGLDSIKDEVLIQEYLEHKKENCRCAKDVPRKDDAGSPKKSKVMKMKVNPARPRSCKYCQQAPWDRDALGKERYLQKV</sequence>
<proteinExistence type="predicted"/>
<name>A0A1L7WJ86_9HELO</name>
<evidence type="ECO:0000256" key="1">
    <source>
        <dbReference type="SAM" id="MobiDB-lite"/>
    </source>
</evidence>
<feature type="compositionally biased region" description="Basic and acidic residues" evidence="1">
    <location>
        <begin position="1"/>
        <end position="17"/>
    </location>
</feature>
<dbReference type="EMBL" id="FJOG01000003">
    <property type="protein sequence ID" value="CZR52845.1"/>
    <property type="molecule type" value="Genomic_DNA"/>
</dbReference>